<dbReference type="PANTHER" id="PTHR11089">
    <property type="entry name" value="GTP-BINDING PROTEIN-RELATED"/>
    <property type="match status" value="1"/>
</dbReference>
<dbReference type="InterPro" id="IPR006073">
    <property type="entry name" value="GTP-bd"/>
</dbReference>
<dbReference type="AlphaFoldDB" id="A0A1Y2BBT2"/>
<evidence type="ECO:0000256" key="1">
    <source>
        <dbReference type="ARBA" id="ARBA00004123"/>
    </source>
</evidence>
<dbReference type="PANTHER" id="PTHR11089:SF30">
    <property type="entry name" value="GUANINE NUCLEOTIDE-BINDING PROTEIN-LIKE 3 HOMOLOG"/>
    <property type="match status" value="1"/>
</dbReference>
<gene>
    <name evidence="8" type="ORF">BCR39DRAFT_523779</name>
</gene>
<feature type="region of interest" description="Disordered" evidence="5">
    <location>
        <begin position="489"/>
        <end position="602"/>
    </location>
</feature>
<dbReference type="InterPro" id="IPR014813">
    <property type="entry name" value="Gnl3_N_dom"/>
</dbReference>
<sequence length="631" mass="69224">MPRIRKKTTNRTTTRDRAKTHKKVVDGKRKKAKASKKNPTWKSKKKADPGIPNSFHLKDQVLAELAEEKRKTEEAKQARKEASRNGEDKEEDTPGVSSLSSTVLARPTAPLSGTAALPTPPASTDASDVPELVDTHLATLQDVLDRADVIVQVVDARDVLGGRSGAIEKLVQEAEGKVVLLVNKIDLVPREALQSWLVHLPTSTLLFSSRSTTSTSASPSILGKDQLLSAISSWAAEKSAKSTDDLVLALMGLPNTGKTSVLNALLPASSKKQSTAAVLPPTASAKHPAPTTAAPIEIGIKVGETTVRIIDTPGWEFVEDEPEMDDETQEDQVEDKWDVFETRLAGDLLRRNLGRIDRVKDALPLVKYIFQRSNPQDLMMAYNIPYFTPGDIDAFLTGVARVNARTRKHGEPDIDSAARIILRDWATSSFPYYATPPSTKDVPALDNASAEEVLRVCKGKKELKKENAKGLIRFRSGAIDEREVILDDDYTAMLNPSDDEDEEDDDVEENEEDEEDEEDEDVDEELVDGLSDGEELELEDGPEPSSGSDLEEEEEEADIDEDEESEPEPEPISLKKRKRLSIEPRAATKKAKRVSFGRPEALSKKAQIAAEPRDVVGILKKAVGGGKRKRA</sequence>
<dbReference type="OrthoDB" id="10266128at2759"/>
<evidence type="ECO:0000256" key="5">
    <source>
        <dbReference type="SAM" id="MobiDB-lite"/>
    </source>
</evidence>
<proteinExistence type="predicted"/>
<evidence type="ECO:0008006" key="10">
    <source>
        <dbReference type="Google" id="ProtNLM"/>
    </source>
</evidence>
<dbReference type="GO" id="GO:0005730">
    <property type="term" value="C:nucleolus"/>
    <property type="evidence" value="ECO:0007669"/>
    <property type="project" value="TreeGrafter"/>
</dbReference>
<keyword evidence="9" id="KW-1185">Reference proteome</keyword>
<protein>
    <recommendedName>
        <fullName evidence="10">P-loop containing nucleoside triphosphate hydrolase protein</fullName>
    </recommendedName>
</protein>
<evidence type="ECO:0000259" key="7">
    <source>
        <dbReference type="Pfam" id="PF08701"/>
    </source>
</evidence>
<evidence type="ECO:0000259" key="6">
    <source>
        <dbReference type="Pfam" id="PF01926"/>
    </source>
</evidence>
<dbReference type="Proteomes" id="UP000193986">
    <property type="component" value="Unassembled WGS sequence"/>
</dbReference>
<dbReference type="GO" id="GO:0005525">
    <property type="term" value="F:GTP binding"/>
    <property type="evidence" value="ECO:0007669"/>
    <property type="project" value="UniProtKB-KW"/>
</dbReference>
<dbReference type="Pfam" id="PF01926">
    <property type="entry name" value="MMR_HSR1"/>
    <property type="match status" value="1"/>
</dbReference>
<dbReference type="Pfam" id="PF08701">
    <property type="entry name" value="GN3L_Grn1"/>
    <property type="match status" value="1"/>
</dbReference>
<dbReference type="InterPro" id="IPR050755">
    <property type="entry name" value="TRAFAC_YlqF/YawG_RiboMat"/>
</dbReference>
<dbReference type="STRING" id="71784.A0A1Y2BBT2"/>
<reference evidence="8 9" key="1">
    <citation type="submission" date="2016-07" db="EMBL/GenBank/DDBJ databases">
        <title>Pervasive Adenine N6-methylation of Active Genes in Fungi.</title>
        <authorList>
            <consortium name="DOE Joint Genome Institute"/>
            <person name="Mondo S.J."/>
            <person name="Dannebaum R.O."/>
            <person name="Kuo R.C."/>
            <person name="Labutti K."/>
            <person name="Haridas S."/>
            <person name="Kuo A."/>
            <person name="Salamov A."/>
            <person name="Ahrendt S.R."/>
            <person name="Lipzen A."/>
            <person name="Sullivan W."/>
            <person name="Andreopoulos W.B."/>
            <person name="Clum A."/>
            <person name="Lindquist E."/>
            <person name="Daum C."/>
            <person name="Ramamoorthy G.K."/>
            <person name="Gryganskyi A."/>
            <person name="Culley D."/>
            <person name="Magnuson J.K."/>
            <person name="James T.Y."/>
            <person name="O'Malley M.A."/>
            <person name="Stajich J.E."/>
            <person name="Spatafora J.W."/>
            <person name="Visel A."/>
            <person name="Grigoriev I.V."/>
        </authorList>
    </citation>
    <scope>NUCLEOTIDE SEQUENCE [LARGE SCALE GENOMIC DNA]</scope>
    <source>
        <strain evidence="8 9">68-887.2</strain>
    </source>
</reference>
<feature type="compositionally biased region" description="Acidic residues" evidence="5">
    <location>
        <begin position="549"/>
        <end position="569"/>
    </location>
</feature>
<keyword evidence="2" id="KW-0547">Nucleotide-binding</keyword>
<dbReference type="InParanoid" id="A0A1Y2BBT2"/>
<evidence type="ECO:0000313" key="8">
    <source>
        <dbReference type="EMBL" id="ORY32291.1"/>
    </source>
</evidence>
<feature type="region of interest" description="Disordered" evidence="5">
    <location>
        <begin position="1"/>
        <end position="105"/>
    </location>
</feature>
<comment type="subcellular location">
    <subcellularLocation>
        <location evidence="1">Nucleus</location>
    </subcellularLocation>
</comment>
<feature type="domain" description="Guanine nucleotide-binding protein-like 3 N-terminal" evidence="7">
    <location>
        <begin position="14"/>
        <end position="87"/>
    </location>
</feature>
<feature type="compositionally biased region" description="Acidic residues" evidence="5">
    <location>
        <begin position="497"/>
        <end position="542"/>
    </location>
</feature>
<keyword evidence="4" id="KW-0539">Nucleus</keyword>
<dbReference type="InterPro" id="IPR027417">
    <property type="entry name" value="P-loop_NTPase"/>
</dbReference>
<organism evidence="8 9">
    <name type="scientific">Naematelia encephala</name>
    <dbReference type="NCBI Taxonomy" id="71784"/>
    <lineage>
        <taxon>Eukaryota</taxon>
        <taxon>Fungi</taxon>
        <taxon>Dikarya</taxon>
        <taxon>Basidiomycota</taxon>
        <taxon>Agaricomycotina</taxon>
        <taxon>Tremellomycetes</taxon>
        <taxon>Tremellales</taxon>
        <taxon>Naemateliaceae</taxon>
        <taxon>Naematelia</taxon>
    </lineage>
</organism>
<evidence type="ECO:0000313" key="9">
    <source>
        <dbReference type="Proteomes" id="UP000193986"/>
    </source>
</evidence>
<evidence type="ECO:0000256" key="4">
    <source>
        <dbReference type="ARBA" id="ARBA00023242"/>
    </source>
</evidence>
<dbReference type="Gene3D" id="1.10.1580.10">
    <property type="match status" value="1"/>
</dbReference>
<dbReference type="InterPro" id="IPR023179">
    <property type="entry name" value="GTP-bd_ortho_bundle_sf"/>
</dbReference>
<dbReference type="EMBL" id="MCFC01000010">
    <property type="protein sequence ID" value="ORY32291.1"/>
    <property type="molecule type" value="Genomic_DNA"/>
</dbReference>
<evidence type="ECO:0000256" key="3">
    <source>
        <dbReference type="ARBA" id="ARBA00023134"/>
    </source>
</evidence>
<dbReference type="SUPFAM" id="SSF52540">
    <property type="entry name" value="P-loop containing nucleoside triphosphate hydrolases"/>
    <property type="match status" value="1"/>
</dbReference>
<name>A0A1Y2BBT2_9TREE</name>
<feature type="compositionally biased region" description="Basic and acidic residues" evidence="5">
    <location>
        <begin position="56"/>
        <end position="87"/>
    </location>
</feature>
<comment type="caution">
    <text evidence="8">The sequence shown here is derived from an EMBL/GenBank/DDBJ whole genome shotgun (WGS) entry which is preliminary data.</text>
</comment>
<feature type="domain" description="G" evidence="6">
    <location>
        <begin position="248"/>
        <end position="323"/>
    </location>
</feature>
<dbReference type="Gene3D" id="3.40.50.300">
    <property type="entry name" value="P-loop containing nucleotide triphosphate hydrolases"/>
    <property type="match status" value="1"/>
</dbReference>
<feature type="compositionally biased region" description="Basic and acidic residues" evidence="5">
    <location>
        <begin position="13"/>
        <end position="27"/>
    </location>
</feature>
<accession>A0A1Y2BBT2</accession>
<keyword evidence="3" id="KW-0342">GTP-binding</keyword>
<evidence type="ECO:0000256" key="2">
    <source>
        <dbReference type="ARBA" id="ARBA00022741"/>
    </source>
</evidence>